<keyword evidence="1 2" id="KW-0436">Ligase</keyword>
<comment type="caution">
    <text evidence="5">The sequence shown here is derived from an EMBL/GenBank/DDBJ whole genome shotgun (WGS) entry which is preliminary data.</text>
</comment>
<proteinExistence type="inferred from homology"/>
<evidence type="ECO:0000313" key="6">
    <source>
        <dbReference type="Proteomes" id="UP001418796"/>
    </source>
</evidence>
<dbReference type="EC" id="6.-.-.-" evidence="2"/>
<dbReference type="EMBL" id="JBCITK010000001">
    <property type="protein sequence ID" value="MEN0643945.1"/>
    <property type="molecule type" value="Genomic_DNA"/>
</dbReference>
<dbReference type="InterPro" id="IPR011199">
    <property type="entry name" value="Bacillithiol_biosynth_BshC"/>
</dbReference>
<dbReference type="InterPro" id="IPR055398">
    <property type="entry name" value="Rossmann-like_BshC"/>
</dbReference>
<reference evidence="5 6" key="1">
    <citation type="submission" date="2024-03" db="EMBL/GenBank/DDBJ databases">
        <title>Bacilli Hybrid Assemblies.</title>
        <authorList>
            <person name="Kovac J."/>
        </authorList>
    </citation>
    <scope>NUCLEOTIDE SEQUENCE [LARGE SCALE GENOMIC DNA]</scope>
    <source>
        <strain evidence="5 6">FSL R7-0666</strain>
    </source>
</reference>
<feature type="domain" description="Bacillithiol biosynthesis BshC C-terminal coiled-coil" evidence="4">
    <location>
        <begin position="386"/>
        <end position="545"/>
    </location>
</feature>
<dbReference type="Pfam" id="PF24850">
    <property type="entry name" value="CC_BshC"/>
    <property type="match status" value="1"/>
</dbReference>
<evidence type="ECO:0000256" key="1">
    <source>
        <dbReference type="ARBA" id="ARBA00022598"/>
    </source>
</evidence>
<protein>
    <recommendedName>
        <fullName evidence="2">Putative cysteine ligase BshC</fullName>
        <ecNumber evidence="2">6.-.-.-</ecNumber>
    </recommendedName>
</protein>
<gene>
    <name evidence="2 5" type="primary">bshC</name>
    <name evidence="5" type="ORF">MKY91_12355</name>
</gene>
<name>A0ABU9VJ52_9BACI</name>
<organism evidence="5 6">
    <name type="scientific">Alkalicoccobacillus gibsonii</name>
    <dbReference type="NCBI Taxonomy" id="79881"/>
    <lineage>
        <taxon>Bacteria</taxon>
        <taxon>Bacillati</taxon>
        <taxon>Bacillota</taxon>
        <taxon>Bacilli</taxon>
        <taxon>Bacillales</taxon>
        <taxon>Bacillaceae</taxon>
        <taxon>Alkalicoccobacillus</taxon>
    </lineage>
</organism>
<dbReference type="Pfam" id="PF10079">
    <property type="entry name" value="Rossmann-like_BshC"/>
    <property type="match status" value="1"/>
</dbReference>
<dbReference type="InterPro" id="IPR055399">
    <property type="entry name" value="CC_BshC"/>
</dbReference>
<evidence type="ECO:0000259" key="3">
    <source>
        <dbReference type="Pfam" id="PF10079"/>
    </source>
</evidence>
<keyword evidence="6" id="KW-1185">Reference proteome</keyword>
<dbReference type="RefSeq" id="WP_343130743.1">
    <property type="nucleotide sequence ID" value="NZ_JBCITK010000001.1"/>
</dbReference>
<evidence type="ECO:0000259" key="4">
    <source>
        <dbReference type="Pfam" id="PF24850"/>
    </source>
</evidence>
<dbReference type="PIRSF" id="PIRSF012535">
    <property type="entry name" value="UCP012535"/>
    <property type="match status" value="1"/>
</dbReference>
<sequence length="545" mass="63548">METKEIHLNPPAGFYRDYLNQRTELSELFDYTYESTDWLKKRADELAKRTNSEISGINREDLVTHLLKTHSDLEYPDAAIENIKKLQKEEAVVIVGGQQAGLLTGPLFTLYKALTVVLSAKQQEKELKIPVVPVFWIAGEDHDFEEIRFVFKEKDGKWRKHPIVDEDVQCSASEKALPKEELFKWLEGVFESLPETDYTCELIEWIQQTATTCHTYTDFFMKLMNHFFKEEGLVFVDAHHPDLRRLETGFFKELIEKMDSLQKNQQVGLSEFVEKGYQAPIMTDEENAHLFLSVDQKRVRLDYENGYFICRNDDQSFSKEELLSILEAEPERFSNNVVTRPLMQEWVLPVLAFIPGPGELAYWGTLKPVFNLFDWKMPPLIPRIQMTIVPRAVQKWVERVDYSYETLLGEESEQLKQEWIKAQHSFPIEKVVEEVKENVQNVHAPLRELARDMDPTLHAMSEKNATFLMDQIQFLESRLHRHIEETHKHAIGQFEEAIFWLKPLGSPQERIIHPIILLNIVGQSGLKQILNQPIAVNGEHKLLFL</sequence>
<dbReference type="Proteomes" id="UP001418796">
    <property type="component" value="Unassembled WGS sequence"/>
</dbReference>
<comment type="function">
    <text evidence="2">Involved in bacillithiol (BSH) biosynthesis. May catalyze the last step of the pathway, the addition of cysteine to glucosamine malate (GlcN-Mal) to generate BSH.</text>
</comment>
<comment type="similarity">
    <text evidence="2">Belongs to the BshC family.</text>
</comment>
<dbReference type="HAMAP" id="MF_01867">
    <property type="entry name" value="BshC"/>
    <property type="match status" value="1"/>
</dbReference>
<evidence type="ECO:0000313" key="5">
    <source>
        <dbReference type="EMBL" id="MEN0643945.1"/>
    </source>
</evidence>
<accession>A0ABU9VJ52</accession>
<dbReference type="NCBIfam" id="TIGR03998">
    <property type="entry name" value="thiol_BshC"/>
    <property type="match status" value="1"/>
</dbReference>
<evidence type="ECO:0000256" key="2">
    <source>
        <dbReference type="HAMAP-Rule" id="MF_01867"/>
    </source>
</evidence>
<feature type="domain" description="Bacillithiol biosynthesis BshC N-terminal Rossmann-like" evidence="3">
    <location>
        <begin position="1"/>
        <end position="383"/>
    </location>
</feature>